<evidence type="ECO:0000313" key="1">
    <source>
        <dbReference type="EMBL" id="SIN66409.1"/>
    </source>
</evidence>
<evidence type="ECO:0000313" key="2">
    <source>
        <dbReference type="Proteomes" id="UP000185003"/>
    </source>
</evidence>
<dbReference type="RefSeq" id="WP_074237457.1">
    <property type="nucleotide sequence ID" value="NZ_FSRA01000001.1"/>
</dbReference>
<name>A0A1N6D6M1_9BACT</name>
<keyword evidence="2" id="KW-1185">Reference proteome</keyword>
<accession>A0A1N6D6M1</accession>
<sequence length="167" mass="18293">MKKITYLLLFIFLASSCTKNNDNIKEELEKALPTIQVTSMGLMLQTGPFVPADVLGVTFGGAITKAEPGSLDFAWYDAPNSGPATRIDSVHFDTFTEKATTANGNNSVTTSFYPATYPNTNYFSGNLVLKLTKLATGNKAYTLRIYVRTKEGDKMSSFAVTKFITMK</sequence>
<dbReference type="EMBL" id="FSRA01000001">
    <property type="protein sequence ID" value="SIN66409.1"/>
    <property type="molecule type" value="Genomic_DNA"/>
</dbReference>
<protein>
    <submittedName>
        <fullName evidence="1">Uncharacterized protein</fullName>
    </submittedName>
</protein>
<reference evidence="1 2" key="1">
    <citation type="submission" date="2016-11" db="EMBL/GenBank/DDBJ databases">
        <authorList>
            <person name="Jaros S."/>
            <person name="Januszkiewicz K."/>
            <person name="Wedrychowicz H."/>
        </authorList>
    </citation>
    <scope>NUCLEOTIDE SEQUENCE [LARGE SCALE GENOMIC DNA]</scope>
    <source>
        <strain evidence="1 2">DSM 24787</strain>
    </source>
</reference>
<proteinExistence type="predicted"/>
<dbReference type="OrthoDB" id="665528at2"/>
<dbReference type="STRING" id="536979.SAMN04488055_0356"/>
<dbReference type="AlphaFoldDB" id="A0A1N6D6M1"/>
<dbReference type="Proteomes" id="UP000185003">
    <property type="component" value="Unassembled WGS sequence"/>
</dbReference>
<dbReference type="PROSITE" id="PS51257">
    <property type="entry name" value="PROKAR_LIPOPROTEIN"/>
    <property type="match status" value="1"/>
</dbReference>
<gene>
    <name evidence="1" type="ORF">SAMN04488055_0356</name>
</gene>
<organism evidence="1 2">
    <name type="scientific">Chitinophaga niabensis</name>
    <dbReference type="NCBI Taxonomy" id="536979"/>
    <lineage>
        <taxon>Bacteria</taxon>
        <taxon>Pseudomonadati</taxon>
        <taxon>Bacteroidota</taxon>
        <taxon>Chitinophagia</taxon>
        <taxon>Chitinophagales</taxon>
        <taxon>Chitinophagaceae</taxon>
        <taxon>Chitinophaga</taxon>
    </lineage>
</organism>